<dbReference type="InterPro" id="IPR011057">
    <property type="entry name" value="Mss4-like_sf"/>
</dbReference>
<dbReference type="Gene3D" id="2.170.150.70">
    <property type="match status" value="1"/>
</dbReference>
<evidence type="ECO:0000313" key="8">
    <source>
        <dbReference type="Proteomes" id="UP001212152"/>
    </source>
</evidence>
<dbReference type="GO" id="GO:0016846">
    <property type="term" value="F:carbon-sulfur lyase activity"/>
    <property type="evidence" value="ECO:0007669"/>
    <property type="project" value="InterPro"/>
</dbReference>
<feature type="region of interest" description="Disordered" evidence="5">
    <location>
        <begin position="133"/>
        <end position="154"/>
    </location>
</feature>
<evidence type="ECO:0000256" key="1">
    <source>
        <dbReference type="ARBA" id="ARBA00005495"/>
    </source>
</evidence>
<evidence type="ECO:0000313" key="7">
    <source>
        <dbReference type="EMBL" id="KAJ3180520.1"/>
    </source>
</evidence>
<keyword evidence="8" id="KW-1185">Reference proteome</keyword>
<accession>A0AAD5XTL8</accession>
<keyword evidence="3" id="KW-0862">Zinc</keyword>
<dbReference type="EMBL" id="JADGJQ010000016">
    <property type="protein sequence ID" value="KAJ3180520.1"/>
    <property type="molecule type" value="Genomic_DNA"/>
</dbReference>
<evidence type="ECO:0000259" key="6">
    <source>
        <dbReference type="PROSITE" id="PS51891"/>
    </source>
</evidence>
<evidence type="ECO:0000256" key="5">
    <source>
        <dbReference type="SAM" id="MobiDB-lite"/>
    </source>
</evidence>
<dbReference type="Proteomes" id="UP001212152">
    <property type="component" value="Unassembled WGS sequence"/>
</dbReference>
<feature type="compositionally biased region" description="Basic and acidic residues" evidence="5">
    <location>
        <begin position="136"/>
        <end position="154"/>
    </location>
</feature>
<sequence length="167" mass="19016">MDLKGSCHCGKVTFTCKSHTPYPYMRCYCHLCRKTAGGGGYSINIMAQAGSLDVKGKENTSVYQWNKNKDKPNSEPDLSENYRHFCTTCASFLWAFDPSYPEWIYPFASAIDTELPVPDIDTCIFLESKPKWAAGSDEKPGPKQLHFDKYPNDSIEQTHKKNGWWVQ</sequence>
<comment type="caution">
    <text evidence="7">The sequence shown here is derived from an EMBL/GenBank/DDBJ whole genome shotgun (WGS) entry which is preliminary data.</text>
</comment>
<organism evidence="7 8">
    <name type="scientific">Geranomyces variabilis</name>
    <dbReference type="NCBI Taxonomy" id="109894"/>
    <lineage>
        <taxon>Eukaryota</taxon>
        <taxon>Fungi</taxon>
        <taxon>Fungi incertae sedis</taxon>
        <taxon>Chytridiomycota</taxon>
        <taxon>Chytridiomycota incertae sedis</taxon>
        <taxon>Chytridiomycetes</taxon>
        <taxon>Spizellomycetales</taxon>
        <taxon>Powellomycetaceae</taxon>
        <taxon>Geranomyces</taxon>
    </lineage>
</organism>
<keyword evidence="4" id="KW-0456">Lyase</keyword>
<reference evidence="7" key="1">
    <citation type="submission" date="2020-05" db="EMBL/GenBank/DDBJ databases">
        <title>Phylogenomic resolution of chytrid fungi.</title>
        <authorList>
            <person name="Stajich J.E."/>
            <person name="Amses K."/>
            <person name="Simmons R."/>
            <person name="Seto K."/>
            <person name="Myers J."/>
            <person name="Bonds A."/>
            <person name="Quandt C.A."/>
            <person name="Barry K."/>
            <person name="Liu P."/>
            <person name="Grigoriev I."/>
            <person name="Longcore J.E."/>
            <person name="James T.Y."/>
        </authorList>
    </citation>
    <scope>NUCLEOTIDE SEQUENCE</scope>
    <source>
        <strain evidence="7">JEL0379</strain>
    </source>
</reference>
<dbReference type="GO" id="GO:0046872">
    <property type="term" value="F:metal ion binding"/>
    <property type="evidence" value="ECO:0007669"/>
    <property type="project" value="UniProtKB-KW"/>
</dbReference>
<dbReference type="SUPFAM" id="SSF51316">
    <property type="entry name" value="Mss4-like"/>
    <property type="match status" value="1"/>
</dbReference>
<keyword evidence="2" id="KW-0479">Metal-binding</keyword>
<evidence type="ECO:0000256" key="2">
    <source>
        <dbReference type="ARBA" id="ARBA00022723"/>
    </source>
</evidence>
<comment type="similarity">
    <text evidence="1">Belongs to the Gfa family.</text>
</comment>
<dbReference type="PANTHER" id="PTHR33337:SF44">
    <property type="entry name" value="DUF636 DOMAIN PROTEIN (AFU_ORTHOLOGUE AFUA_1G09754)"/>
    <property type="match status" value="1"/>
</dbReference>
<dbReference type="InterPro" id="IPR006913">
    <property type="entry name" value="CENP-V/GFA"/>
</dbReference>
<feature type="domain" description="CENP-V/GFA" evidence="6">
    <location>
        <begin position="3"/>
        <end position="133"/>
    </location>
</feature>
<evidence type="ECO:0000256" key="4">
    <source>
        <dbReference type="ARBA" id="ARBA00023239"/>
    </source>
</evidence>
<dbReference type="PROSITE" id="PS51891">
    <property type="entry name" value="CENP_V_GFA"/>
    <property type="match status" value="1"/>
</dbReference>
<evidence type="ECO:0000256" key="3">
    <source>
        <dbReference type="ARBA" id="ARBA00022833"/>
    </source>
</evidence>
<dbReference type="PANTHER" id="PTHR33337">
    <property type="entry name" value="GFA DOMAIN-CONTAINING PROTEIN"/>
    <property type="match status" value="1"/>
</dbReference>
<protein>
    <recommendedName>
        <fullName evidence="6">CENP-V/GFA domain-containing protein</fullName>
    </recommendedName>
</protein>
<proteinExistence type="inferred from homology"/>
<dbReference type="Pfam" id="PF04828">
    <property type="entry name" value="GFA"/>
    <property type="match status" value="1"/>
</dbReference>
<name>A0AAD5XTL8_9FUNG</name>
<dbReference type="AlphaFoldDB" id="A0AAD5XTL8"/>
<gene>
    <name evidence="7" type="ORF">HDU87_002029</name>
</gene>